<keyword evidence="5" id="KW-1185">Reference proteome</keyword>
<accession>A0A6N6NJV8</accession>
<feature type="domain" description="Putative radical SAM N-terminal" evidence="3">
    <location>
        <begin position="95"/>
        <end position="235"/>
    </location>
</feature>
<protein>
    <submittedName>
        <fullName evidence="4">DUF512 domain-containing protein</fullName>
    </submittedName>
</protein>
<evidence type="ECO:0000256" key="1">
    <source>
        <dbReference type="SAM" id="MobiDB-lite"/>
    </source>
</evidence>
<dbReference type="RefSeq" id="WP_158050249.1">
    <property type="nucleotide sequence ID" value="NZ_WAJR01000030.1"/>
</dbReference>
<dbReference type="EMBL" id="WAJR01000030">
    <property type="protein sequence ID" value="KAB1636982.1"/>
    <property type="molecule type" value="Genomic_DNA"/>
</dbReference>
<dbReference type="InterPro" id="IPR007549">
    <property type="entry name" value="DUF512"/>
</dbReference>
<dbReference type="Proteomes" id="UP000468668">
    <property type="component" value="Unassembled WGS sequence"/>
</dbReference>
<organism evidence="4 5">
    <name type="scientific">Ellagibacter isourolithinifaciens</name>
    <dbReference type="NCBI Taxonomy" id="2137581"/>
    <lineage>
        <taxon>Bacteria</taxon>
        <taxon>Bacillati</taxon>
        <taxon>Actinomycetota</taxon>
        <taxon>Coriobacteriia</taxon>
        <taxon>Eggerthellales</taxon>
        <taxon>Eggerthellaceae</taxon>
        <taxon>Ellagibacter</taxon>
    </lineage>
</organism>
<dbReference type="AlphaFoldDB" id="A0A6N6NJV8"/>
<dbReference type="Gene3D" id="2.30.42.10">
    <property type="match status" value="1"/>
</dbReference>
<sequence>MAVYPSKDIDREAAGNARTAGSRASKKLPPRAEIAFVAPESPADDAGFEPGCFITTVDGEPVHDLIDWRWLSAEDEITVGYIDLDGEAGEVELFRDEGEDWGFEFDGVVFDGVKQCRNACIFCFMRQLPDDMRASLTLRDDDFRLSFLAGTFVTFTNLSAEDEARIIEQHISPLRVSLHASNPEVRRRIIGKHAAHGIEVLDRLLAAGIEFHAQIVLMPDENDGEVLRETLGWAYARPGILDVCIVPLGFTKHQTCFTKSFDDPDAAYRAMEVIKPVQKRALAERGTLWAFAADEFYCNAYGDALLEHLPPASCYGEFEMFEDGVGIVRSFADDWQRAVESGADAVCAQALRKFNVVARLVFGYATRGFAARLVGESAVAGLASPLFVKNDFFGGNVDVTGLLCGCDIVRAIRDAALGEGPLDEPASLEDADSPAPSDSPLALFCIPRVVFNDDGVTLDDMTLADIEKATGAHVAVVSCNGSEFLPEIARLAADLRAKSFEG</sequence>
<dbReference type="InterPro" id="IPR036034">
    <property type="entry name" value="PDZ_sf"/>
</dbReference>
<evidence type="ECO:0000259" key="2">
    <source>
        <dbReference type="Pfam" id="PF04459"/>
    </source>
</evidence>
<proteinExistence type="predicted"/>
<dbReference type="Pfam" id="PF19238">
    <property type="entry name" value="Radical_SAM_2"/>
    <property type="match status" value="1"/>
</dbReference>
<feature type="region of interest" description="Disordered" evidence="1">
    <location>
        <begin position="1"/>
        <end position="27"/>
    </location>
</feature>
<name>A0A6N6NJV8_9ACTN</name>
<dbReference type="InterPro" id="IPR058240">
    <property type="entry name" value="rSAM_sf"/>
</dbReference>
<dbReference type="Gene3D" id="3.20.20.70">
    <property type="entry name" value="Aldolase class I"/>
    <property type="match status" value="1"/>
</dbReference>
<dbReference type="SUPFAM" id="SSF50156">
    <property type="entry name" value="PDZ domain-like"/>
    <property type="match status" value="1"/>
</dbReference>
<feature type="domain" description="DUF512" evidence="2">
    <location>
        <begin position="246"/>
        <end position="478"/>
    </location>
</feature>
<reference evidence="4 5" key="1">
    <citation type="submission" date="2019-09" db="EMBL/GenBank/DDBJ databases">
        <title>Whole genome shotgun sequencing (WGS) of Ellagibacter isourolithinifaciens DSM 104140(T) and Adlercreutzia muris DSM 29508(T).</title>
        <authorList>
            <person name="Stoll D.A."/>
            <person name="Danylec N."/>
            <person name="Huch M."/>
        </authorList>
    </citation>
    <scope>NUCLEOTIDE SEQUENCE [LARGE SCALE GENOMIC DNA]</scope>
    <source>
        <strain evidence="4 5">DSM 104140</strain>
    </source>
</reference>
<dbReference type="SUPFAM" id="SSF102114">
    <property type="entry name" value="Radical SAM enzymes"/>
    <property type="match status" value="1"/>
</dbReference>
<dbReference type="InterPro" id="IPR045375">
    <property type="entry name" value="Put_radical_SAM-like_N"/>
</dbReference>
<dbReference type="GeneID" id="98658607"/>
<dbReference type="InterPro" id="IPR013785">
    <property type="entry name" value="Aldolase_TIM"/>
</dbReference>
<gene>
    <name evidence="4" type="ORF">F8C90_09305</name>
</gene>
<evidence type="ECO:0000313" key="4">
    <source>
        <dbReference type="EMBL" id="KAB1636982.1"/>
    </source>
</evidence>
<evidence type="ECO:0000313" key="5">
    <source>
        <dbReference type="Proteomes" id="UP000468668"/>
    </source>
</evidence>
<comment type="caution">
    <text evidence="4">The sequence shown here is derived from an EMBL/GenBank/DDBJ whole genome shotgun (WGS) entry which is preliminary data.</text>
</comment>
<dbReference type="Pfam" id="PF04459">
    <property type="entry name" value="DUF512"/>
    <property type="match status" value="1"/>
</dbReference>
<dbReference type="OrthoDB" id="9774724at2"/>
<evidence type="ECO:0000259" key="3">
    <source>
        <dbReference type="Pfam" id="PF19238"/>
    </source>
</evidence>